<dbReference type="EMBL" id="BARU01046627">
    <property type="protein sequence ID" value="GAH91973.1"/>
    <property type="molecule type" value="Genomic_DNA"/>
</dbReference>
<accession>X1LCY2</accession>
<protein>
    <submittedName>
        <fullName evidence="2">Uncharacterized protein</fullName>
    </submittedName>
</protein>
<feature type="non-terminal residue" evidence="2">
    <location>
        <position position="1"/>
    </location>
</feature>
<sequence>LAEKEKELEELRKTFIEYKNVSDSLSEQIKLKDNQINTINTTITTKDDLIKTIQDSIRLKDSQIDALQKTVETKNKTIDDLSQQLGLTINESVLKEKSNGFCN</sequence>
<organism evidence="2">
    <name type="scientific">marine sediment metagenome</name>
    <dbReference type="NCBI Taxonomy" id="412755"/>
    <lineage>
        <taxon>unclassified sequences</taxon>
        <taxon>metagenomes</taxon>
        <taxon>ecological metagenomes</taxon>
    </lineage>
</organism>
<keyword evidence="1" id="KW-0175">Coiled coil</keyword>
<comment type="caution">
    <text evidence="2">The sequence shown here is derived from an EMBL/GenBank/DDBJ whole genome shotgun (WGS) entry which is preliminary data.</text>
</comment>
<dbReference type="AlphaFoldDB" id="X1LCY2"/>
<dbReference type="Gene3D" id="1.20.5.170">
    <property type="match status" value="1"/>
</dbReference>
<evidence type="ECO:0000256" key="1">
    <source>
        <dbReference type="SAM" id="Coils"/>
    </source>
</evidence>
<name>X1LCY2_9ZZZZ</name>
<reference evidence="2" key="1">
    <citation type="journal article" date="2014" name="Front. Microbiol.">
        <title>High frequency of phylogenetically diverse reductive dehalogenase-homologous genes in deep subseafloor sedimentary metagenomes.</title>
        <authorList>
            <person name="Kawai M."/>
            <person name="Futagami T."/>
            <person name="Toyoda A."/>
            <person name="Takaki Y."/>
            <person name="Nishi S."/>
            <person name="Hori S."/>
            <person name="Arai W."/>
            <person name="Tsubouchi T."/>
            <person name="Morono Y."/>
            <person name="Uchiyama I."/>
            <person name="Ito T."/>
            <person name="Fujiyama A."/>
            <person name="Inagaki F."/>
            <person name="Takami H."/>
        </authorList>
    </citation>
    <scope>NUCLEOTIDE SEQUENCE</scope>
    <source>
        <strain evidence="2">Expedition CK06-06</strain>
    </source>
</reference>
<proteinExistence type="predicted"/>
<feature type="coiled-coil region" evidence="1">
    <location>
        <begin position="1"/>
        <end position="28"/>
    </location>
</feature>
<evidence type="ECO:0000313" key="2">
    <source>
        <dbReference type="EMBL" id="GAH91973.1"/>
    </source>
</evidence>
<gene>
    <name evidence="2" type="ORF">S03H2_70243</name>
</gene>